<sequence>MSERKQKRFWKTTTVAEEGEGFAVALDHRRIKTPAKAALLLPTRVMAEAVAAEWDAQEEKINPLSMPVTRSANAAIDKVRHQHAEVAEMLAAYGDTDLLCYRAESPAELVARQSDQWDPALDWAHETLGARLIPHCGVIHQPQSEAALANLAAPVHRMTEFELAAFHDLVSLSGSLVLGFAAARNWRDADDIWHLSRLDEIWQEDQWGADEEAQQQVEIKRRAFLHAKRFMDLCQSTMQ</sequence>
<evidence type="ECO:0000256" key="3">
    <source>
        <dbReference type="ARBA" id="ARBA00023186"/>
    </source>
</evidence>
<evidence type="ECO:0000313" key="5">
    <source>
        <dbReference type="Proteomes" id="UP001255416"/>
    </source>
</evidence>
<reference evidence="5" key="1">
    <citation type="submission" date="2023-05" db="EMBL/GenBank/DDBJ databases">
        <title>Sedimentitalea sp. nov. JM2-8.</title>
        <authorList>
            <person name="Huang J."/>
        </authorList>
    </citation>
    <scope>NUCLEOTIDE SEQUENCE [LARGE SCALE GENOMIC DNA]</scope>
    <source>
        <strain evidence="5">KHS03</strain>
    </source>
</reference>
<keyword evidence="3" id="KW-0143">Chaperone</keyword>
<protein>
    <submittedName>
        <fullName evidence="4">ATP12 family protein</fullName>
    </submittedName>
</protein>
<dbReference type="EMBL" id="JASMWN010000017">
    <property type="protein sequence ID" value="MDU9005902.1"/>
    <property type="molecule type" value="Genomic_DNA"/>
</dbReference>
<dbReference type="InterPro" id="IPR023335">
    <property type="entry name" value="ATP12_ortho_dom_sf"/>
</dbReference>
<accession>A0ABU3VI84</accession>
<dbReference type="Proteomes" id="UP001255416">
    <property type="component" value="Unassembled WGS sequence"/>
</dbReference>
<dbReference type="PANTHER" id="PTHR21013:SF10">
    <property type="entry name" value="ATP SYNTHASE MITOCHONDRIAL F1 COMPLEX ASSEMBLY FACTOR 2"/>
    <property type="match status" value="1"/>
</dbReference>
<name>A0ABU3VI84_9RHOB</name>
<dbReference type="RefSeq" id="WP_316780008.1">
    <property type="nucleotide sequence ID" value="NZ_JASMWN010000017.1"/>
</dbReference>
<dbReference type="Gene3D" id="3.30.2180.10">
    <property type="entry name" value="ATP12-like"/>
    <property type="match status" value="1"/>
</dbReference>
<dbReference type="InterPro" id="IPR011419">
    <property type="entry name" value="ATP12_ATP_synth-F1-assembly"/>
</dbReference>
<evidence type="ECO:0000256" key="2">
    <source>
        <dbReference type="ARBA" id="ARBA00022946"/>
    </source>
</evidence>
<dbReference type="PANTHER" id="PTHR21013">
    <property type="entry name" value="ATP SYNTHASE MITOCHONDRIAL F1 COMPLEX ASSEMBLY FACTOR 2/ATP12 PROTEIN, MITOCHONDRIAL PRECURSOR"/>
    <property type="match status" value="1"/>
</dbReference>
<comment type="caution">
    <text evidence="4">The sequence shown here is derived from an EMBL/GenBank/DDBJ whole genome shotgun (WGS) entry which is preliminary data.</text>
</comment>
<keyword evidence="5" id="KW-1185">Reference proteome</keyword>
<dbReference type="SUPFAM" id="SSF160909">
    <property type="entry name" value="ATP12-like"/>
    <property type="match status" value="1"/>
</dbReference>
<organism evidence="4 5">
    <name type="scientific">Sedimentitalea todarodis</name>
    <dbReference type="NCBI Taxonomy" id="1631240"/>
    <lineage>
        <taxon>Bacteria</taxon>
        <taxon>Pseudomonadati</taxon>
        <taxon>Pseudomonadota</taxon>
        <taxon>Alphaproteobacteria</taxon>
        <taxon>Rhodobacterales</taxon>
        <taxon>Paracoccaceae</taxon>
        <taxon>Sedimentitalea</taxon>
    </lineage>
</organism>
<gene>
    <name evidence="4" type="ORF">QO231_18880</name>
</gene>
<proteinExistence type="inferred from homology"/>
<dbReference type="Gene3D" id="1.10.3580.10">
    <property type="entry name" value="ATP12 ATPase"/>
    <property type="match status" value="1"/>
</dbReference>
<dbReference type="InterPro" id="IPR042272">
    <property type="entry name" value="ATP12_ATP_synth-F1-assembly_N"/>
</dbReference>
<keyword evidence="2" id="KW-0809">Transit peptide</keyword>
<dbReference type="Pfam" id="PF07542">
    <property type="entry name" value="ATP12"/>
    <property type="match status" value="1"/>
</dbReference>
<evidence type="ECO:0000256" key="1">
    <source>
        <dbReference type="ARBA" id="ARBA00008231"/>
    </source>
</evidence>
<evidence type="ECO:0000313" key="4">
    <source>
        <dbReference type="EMBL" id="MDU9005902.1"/>
    </source>
</evidence>
<comment type="similarity">
    <text evidence="1">Belongs to the ATP12 family.</text>
</comment>